<evidence type="ECO:0000256" key="1">
    <source>
        <dbReference type="ARBA" id="ARBA00004414"/>
    </source>
</evidence>
<evidence type="ECO:0000256" key="3">
    <source>
        <dbReference type="ARBA" id="ARBA00004630"/>
    </source>
</evidence>
<dbReference type="GO" id="GO:0098560">
    <property type="term" value="C:cytoplasmic side of late endosome membrane"/>
    <property type="evidence" value="ECO:0007669"/>
    <property type="project" value="TreeGrafter"/>
</dbReference>
<proteinExistence type="evidence at transcript level"/>
<dbReference type="SMART" id="SM00714">
    <property type="entry name" value="LITAF"/>
    <property type="match status" value="1"/>
</dbReference>
<keyword evidence="5" id="KW-0479">Metal-binding</keyword>
<comment type="subcellular location">
    <subcellularLocation>
        <location evidence="2">Endosome membrane</location>
        <topology evidence="2">Peripheral membrane protein</topology>
    </subcellularLocation>
    <subcellularLocation>
        <location evidence="1">Late endosome membrane</location>
    </subcellularLocation>
    <subcellularLocation>
        <location evidence="3">Lysosome membrane</location>
        <topology evidence="3">Peripheral membrane protein</topology>
        <orientation evidence="3">Cytoplasmic side</orientation>
    </subcellularLocation>
</comment>
<dbReference type="AlphaFoldDB" id="A7M868"/>
<evidence type="ECO:0000256" key="5">
    <source>
        <dbReference type="ARBA" id="ARBA00022723"/>
    </source>
</evidence>
<feature type="domain" description="LITAF" evidence="10">
    <location>
        <begin position="52"/>
        <end position="138"/>
    </location>
</feature>
<name>A7M868_SUBDO</name>
<accession>A7M868</accession>
<sequence length="139" mass="14991">MAAPNAPPPAEIYPPVPQDQAAYPPVPQDQAAYPPPQPQQQPPPPQQQAAATTVVVTQPAVATAVVFRDVPVIITDSKGQQVQTQLEYRSGAMVFIIAAVIFILGFWCCCCIPFCIDSFKDVYHINPTDGSVAGVYKRI</sequence>
<reference evidence="11" key="1">
    <citation type="submission" date="2006-08" db="EMBL/GenBank/DDBJ databases">
        <title>Molecular characterization and evolution of lipopolysaccharide-induced apoptotic pathways in sponges (Demospongiae, Porifera).</title>
        <authorList>
            <person name="Wiens M."/>
            <person name="Klein S."/>
            <person name="Wrede P."/>
            <person name="Brandt D."/>
            <person name="Mueller W.E.G."/>
        </authorList>
    </citation>
    <scope>NUCLEOTIDE SEQUENCE</scope>
</reference>
<organism evidence="11">
    <name type="scientific">Suberites domuncula</name>
    <name type="common">Sponge</name>
    <dbReference type="NCBI Taxonomy" id="55567"/>
    <lineage>
        <taxon>Eukaryota</taxon>
        <taxon>Metazoa</taxon>
        <taxon>Porifera</taxon>
        <taxon>Demospongiae</taxon>
        <taxon>Heteroscleromorpha</taxon>
        <taxon>Suberitida</taxon>
        <taxon>Suberitidae</taxon>
        <taxon>Suberites</taxon>
    </lineage>
</organism>
<dbReference type="GO" id="GO:0098574">
    <property type="term" value="C:cytoplasmic side of lysosomal membrane"/>
    <property type="evidence" value="ECO:0007669"/>
    <property type="project" value="TreeGrafter"/>
</dbReference>
<evidence type="ECO:0000259" key="10">
    <source>
        <dbReference type="PROSITE" id="PS51837"/>
    </source>
</evidence>
<evidence type="ECO:0000256" key="9">
    <source>
        <dbReference type="SAM" id="Phobius"/>
    </source>
</evidence>
<dbReference type="EMBL" id="AM397081">
    <property type="protein sequence ID" value="CAL36988.1"/>
    <property type="molecule type" value="mRNA"/>
</dbReference>
<keyword evidence="9" id="KW-0812">Transmembrane</keyword>
<feature type="transmembrane region" description="Helical" evidence="9">
    <location>
        <begin position="92"/>
        <end position="116"/>
    </location>
</feature>
<keyword evidence="7 9" id="KW-0472">Membrane</keyword>
<evidence type="ECO:0000256" key="8">
    <source>
        <dbReference type="SAM" id="MobiDB-lite"/>
    </source>
</evidence>
<feature type="region of interest" description="Disordered" evidence="8">
    <location>
        <begin position="1"/>
        <end position="52"/>
    </location>
</feature>
<evidence type="ECO:0000313" key="11">
    <source>
        <dbReference type="EMBL" id="CAL36988.1"/>
    </source>
</evidence>
<evidence type="ECO:0000256" key="6">
    <source>
        <dbReference type="ARBA" id="ARBA00022833"/>
    </source>
</evidence>
<keyword evidence="6" id="KW-0862">Zinc</keyword>
<dbReference type="InterPro" id="IPR006629">
    <property type="entry name" value="LITAF"/>
</dbReference>
<gene>
    <name evidence="11" type="primary">litaf</name>
</gene>
<feature type="compositionally biased region" description="Pro residues" evidence="8">
    <location>
        <begin position="1"/>
        <end position="17"/>
    </location>
</feature>
<comment type="similarity">
    <text evidence="4">Belongs to the CDIP1/LITAF family.</text>
</comment>
<evidence type="ECO:0000256" key="2">
    <source>
        <dbReference type="ARBA" id="ARBA00004481"/>
    </source>
</evidence>
<dbReference type="Pfam" id="PF10601">
    <property type="entry name" value="zf-LITAF-like"/>
    <property type="match status" value="1"/>
</dbReference>
<protein>
    <submittedName>
        <fullName evidence="11">Lipopolysaccharide-induced TNF factor</fullName>
    </submittedName>
</protein>
<dbReference type="PANTHER" id="PTHR23292">
    <property type="entry name" value="LIPOPOLYSACCHARIDE-INDUCED TUMOR NECROSIS FACTOR-ALPHA FACTOR"/>
    <property type="match status" value="1"/>
</dbReference>
<feature type="compositionally biased region" description="Low complexity" evidence="8">
    <location>
        <begin position="18"/>
        <end position="32"/>
    </location>
</feature>
<dbReference type="InterPro" id="IPR037519">
    <property type="entry name" value="LITAF_fam"/>
</dbReference>
<evidence type="ECO:0000256" key="4">
    <source>
        <dbReference type="ARBA" id="ARBA00005975"/>
    </source>
</evidence>
<dbReference type="PROSITE" id="PS51837">
    <property type="entry name" value="LITAF"/>
    <property type="match status" value="1"/>
</dbReference>
<evidence type="ECO:0000256" key="7">
    <source>
        <dbReference type="ARBA" id="ARBA00023136"/>
    </source>
</evidence>
<dbReference type="PANTHER" id="PTHR23292:SF46">
    <property type="entry name" value="LIPOPOLYSACCHARIDE-INDUCED TUMOR NECROSIS FACTOR-ALPHA FACTOR HOMOLOG"/>
    <property type="match status" value="1"/>
</dbReference>
<dbReference type="GO" id="GO:0005634">
    <property type="term" value="C:nucleus"/>
    <property type="evidence" value="ECO:0007669"/>
    <property type="project" value="TreeGrafter"/>
</dbReference>
<dbReference type="GO" id="GO:0008270">
    <property type="term" value="F:zinc ion binding"/>
    <property type="evidence" value="ECO:0007669"/>
    <property type="project" value="TreeGrafter"/>
</dbReference>
<keyword evidence="9" id="KW-1133">Transmembrane helix</keyword>
<feature type="compositionally biased region" description="Pro residues" evidence="8">
    <location>
        <begin position="33"/>
        <end position="46"/>
    </location>
</feature>